<keyword evidence="1" id="KW-0472">Membrane</keyword>
<evidence type="ECO:0000313" key="3">
    <source>
        <dbReference type="Proteomes" id="UP001595891"/>
    </source>
</evidence>
<proteinExistence type="predicted"/>
<keyword evidence="1" id="KW-0812">Transmembrane</keyword>
<organism evidence="2 3">
    <name type="scientific">Sphaerisporangium corydalis</name>
    <dbReference type="NCBI Taxonomy" id="1441875"/>
    <lineage>
        <taxon>Bacteria</taxon>
        <taxon>Bacillati</taxon>
        <taxon>Actinomycetota</taxon>
        <taxon>Actinomycetes</taxon>
        <taxon>Streptosporangiales</taxon>
        <taxon>Streptosporangiaceae</taxon>
        <taxon>Sphaerisporangium</taxon>
    </lineage>
</organism>
<accession>A0ABV9EDC1</accession>
<dbReference type="InterPro" id="IPR012667">
    <property type="entry name" value="CbtB_put"/>
</dbReference>
<evidence type="ECO:0000313" key="2">
    <source>
        <dbReference type="EMBL" id="MFC4586079.1"/>
    </source>
</evidence>
<name>A0ABV9EDC1_9ACTN</name>
<keyword evidence="1" id="KW-1133">Transmembrane helix</keyword>
<dbReference type="Pfam" id="PF09489">
    <property type="entry name" value="CbtB"/>
    <property type="match status" value="1"/>
</dbReference>
<reference evidence="3" key="1">
    <citation type="journal article" date="2019" name="Int. J. Syst. Evol. Microbiol.">
        <title>The Global Catalogue of Microorganisms (GCM) 10K type strain sequencing project: providing services to taxonomists for standard genome sequencing and annotation.</title>
        <authorList>
            <consortium name="The Broad Institute Genomics Platform"/>
            <consortium name="The Broad Institute Genome Sequencing Center for Infectious Disease"/>
            <person name="Wu L."/>
            <person name="Ma J."/>
        </authorList>
    </citation>
    <scope>NUCLEOTIDE SEQUENCE [LARGE SCALE GENOMIC DNA]</scope>
    <source>
        <strain evidence="3">CCUG 49560</strain>
    </source>
</reference>
<sequence>MVHAAVPHSKPVPISIPVRDLVPWAVFAGVLALILIYFVGAEQGATSLISGNYVHEFVHDGRHLLGFPCH</sequence>
<dbReference type="Proteomes" id="UP001595891">
    <property type="component" value="Unassembled WGS sequence"/>
</dbReference>
<evidence type="ECO:0000256" key="1">
    <source>
        <dbReference type="SAM" id="Phobius"/>
    </source>
</evidence>
<protein>
    <submittedName>
        <fullName evidence="2">CbtB domain-containing protein</fullName>
    </submittedName>
</protein>
<dbReference type="EMBL" id="JBHSFN010000004">
    <property type="protein sequence ID" value="MFC4586079.1"/>
    <property type="molecule type" value="Genomic_DNA"/>
</dbReference>
<keyword evidence="3" id="KW-1185">Reference proteome</keyword>
<comment type="caution">
    <text evidence="2">The sequence shown here is derived from an EMBL/GenBank/DDBJ whole genome shotgun (WGS) entry which is preliminary data.</text>
</comment>
<feature type="transmembrane region" description="Helical" evidence="1">
    <location>
        <begin position="21"/>
        <end position="40"/>
    </location>
</feature>
<gene>
    <name evidence="2" type="ORF">ACFO8L_08345</name>
</gene>
<dbReference type="RefSeq" id="WP_262841671.1">
    <property type="nucleotide sequence ID" value="NZ_JANZYP010000006.1"/>
</dbReference>